<gene>
    <name evidence="2" type="ORF">HCEG_08589</name>
</gene>
<organism evidence="3">
    <name type="scientific">Ajellomyces capsulatus (strain H88)</name>
    <name type="common">Darling's disease fungus</name>
    <name type="synonym">Histoplasma capsulatum</name>
    <dbReference type="NCBI Taxonomy" id="544711"/>
    <lineage>
        <taxon>Eukaryota</taxon>
        <taxon>Fungi</taxon>
        <taxon>Dikarya</taxon>
        <taxon>Ascomycota</taxon>
        <taxon>Pezizomycotina</taxon>
        <taxon>Eurotiomycetes</taxon>
        <taxon>Eurotiomycetidae</taxon>
        <taxon>Onygenales</taxon>
        <taxon>Ajellomycetaceae</taxon>
        <taxon>Histoplasma</taxon>
    </lineage>
</organism>
<feature type="region of interest" description="Disordered" evidence="1">
    <location>
        <begin position="70"/>
        <end position="106"/>
    </location>
</feature>
<dbReference type="HOGENOM" id="CLU_2222470_0_0_1"/>
<evidence type="ECO:0000256" key="1">
    <source>
        <dbReference type="SAM" id="MobiDB-lite"/>
    </source>
</evidence>
<protein>
    <submittedName>
        <fullName evidence="2">Uncharacterized protein</fullName>
    </submittedName>
</protein>
<dbReference type="EMBL" id="DS990643">
    <property type="protein sequence ID" value="EGC49374.1"/>
    <property type="molecule type" value="Genomic_DNA"/>
</dbReference>
<evidence type="ECO:0000313" key="2">
    <source>
        <dbReference type="EMBL" id="EGC49374.1"/>
    </source>
</evidence>
<accession>F0UTZ7</accession>
<evidence type="ECO:0000313" key="3">
    <source>
        <dbReference type="Proteomes" id="UP000008142"/>
    </source>
</evidence>
<dbReference type="AlphaFoldDB" id="F0UTZ7"/>
<dbReference type="Proteomes" id="UP000008142">
    <property type="component" value="Unassembled WGS sequence"/>
</dbReference>
<proteinExistence type="predicted"/>
<reference evidence="3" key="1">
    <citation type="submission" date="2008-07" db="EMBL/GenBank/DDBJ databases">
        <title>Annotation of Ajellomyces capsulatus strain H88.</title>
        <authorList>
            <person name="Champion M."/>
            <person name="Cuomo C."/>
            <person name="Ma L.-J."/>
            <person name="Henn M.R."/>
            <person name="Sil A."/>
            <person name="Goldman B."/>
            <person name="Young S.K."/>
            <person name="Kodira C.D."/>
            <person name="Zeng Q."/>
            <person name="Koehrsen M."/>
            <person name="Alvarado L."/>
            <person name="Berlin A."/>
            <person name="Borenstein D."/>
            <person name="Chen Z."/>
            <person name="Engels R."/>
            <person name="Freedman E."/>
            <person name="Gellesch M."/>
            <person name="Goldberg J."/>
            <person name="Griggs A."/>
            <person name="Gujja S."/>
            <person name="Heiman D."/>
            <person name="Hepburn T."/>
            <person name="Howarth C."/>
            <person name="Jen D."/>
            <person name="Larson L."/>
            <person name="Lewis B."/>
            <person name="Mehta T."/>
            <person name="Park D."/>
            <person name="Pearson M."/>
            <person name="Roberts A."/>
            <person name="Saif S."/>
            <person name="Shea T."/>
            <person name="Shenoy N."/>
            <person name="Sisk P."/>
            <person name="Stolte C."/>
            <person name="Sykes S."/>
            <person name="Walk T."/>
            <person name="White J."/>
            <person name="Yandava C."/>
            <person name="Klein B."/>
            <person name="McEwen J.G."/>
            <person name="Puccia R."/>
            <person name="Goldman G.H."/>
            <person name="Felipe M.S."/>
            <person name="Nino-Vega G."/>
            <person name="San-Blas G."/>
            <person name="Taylor J."/>
            <person name="Mendoza L."/>
            <person name="Galagan J."/>
            <person name="Nusbaum C."/>
            <person name="Birren B."/>
        </authorList>
    </citation>
    <scope>NUCLEOTIDE SEQUENCE [LARGE SCALE GENOMIC DNA]</scope>
    <source>
        <strain evidence="3">H88</strain>
    </source>
</reference>
<name>F0UTZ7_AJEC8</name>
<sequence>MPARLGLMSSGKSIRSTVPIFVVRGSVTRVTLSHPSVVHHSSTHLTHSLMLDSSDINTWIRASNNVLCDHAAPQPPARDVKRRKEAAYEDQGTLLPTRGSTKPRRG</sequence>